<sequence>MFVRWCYRVEVLDAGPVNRREQSLAALVAAIWGVNFVVIDWGMGDVPPLVFLAVRFLAVIVPAVLLVPPPAVGWRTVAAVGTFMSLGQFGLLYVALDVGLPPGLAGLVLQAQVALTIAISAVALRERPTRAQAIGVLLGAVGLVVVGFGRGGHVALLGLLLCLGAALMWAIGNVVARTSGAGGAAGGLSMTVWSALVVPVPLLLLAVALDGPGTLSAAAAAFGWKAALSTLYTAGLASLVGYGIFNSLLARHPSSEVVPWILLVPPVAIGSAWLLLDEVPSPGELAGGVLLVAGVLVAQRGGRRVAREALSDRTRCTTAPSRPGSPVPPAPAAP</sequence>
<feature type="transmembrane region" description="Helical" evidence="7">
    <location>
        <begin position="49"/>
        <end position="67"/>
    </location>
</feature>
<evidence type="ECO:0000256" key="6">
    <source>
        <dbReference type="SAM" id="MobiDB-lite"/>
    </source>
</evidence>
<keyword evidence="5 7" id="KW-0472">Membrane</keyword>
<feature type="transmembrane region" description="Helical" evidence="7">
    <location>
        <begin position="282"/>
        <end position="298"/>
    </location>
</feature>
<dbReference type="AlphaFoldDB" id="A0A938Y5F0"/>
<keyword evidence="4 7" id="KW-1133">Transmembrane helix</keyword>
<dbReference type="InterPro" id="IPR050638">
    <property type="entry name" value="AA-Vitamin_Transporters"/>
</dbReference>
<dbReference type="EMBL" id="JAERTX010000008">
    <property type="protein sequence ID" value="MBM9460383.1"/>
    <property type="molecule type" value="Genomic_DNA"/>
</dbReference>
<protein>
    <submittedName>
        <fullName evidence="9">EamA family transporter</fullName>
    </submittedName>
</protein>
<evidence type="ECO:0000256" key="7">
    <source>
        <dbReference type="SAM" id="Phobius"/>
    </source>
</evidence>
<evidence type="ECO:0000259" key="8">
    <source>
        <dbReference type="Pfam" id="PF00892"/>
    </source>
</evidence>
<feature type="domain" description="EamA" evidence="8">
    <location>
        <begin position="24"/>
        <end position="146"/>
    </location>
</feature>
<feature type="transmembrane region" description="Helical" evidence="7">
    <location>
        <begin position="131"/>
        <end position="149"/>
    </location>
</feature>
<evidence type="ECO:0000256" key="4">
    <source>
        <dbReference type="ARBA" id="ARBA00022989"/>
    </source>
</evidence>
<dbReference type="Pfam" id="PF00892">
    <property type="entry name" value="EamA"/>
    <property type="match status" value="2"/>
</dbReference>
<feature type="compositionally biased region" description="Pro residues" evidence="6">
    <location>
        <begin position="323"/>
        <end position="334"/>
    </location>
</feature>
<feature type="transmembrane region" description="Helical" evidence="7">
    <location>
        <begin position="221"/>
        <end position="245"/>
    </location>
</feature>
<feature type="region of interest" description="Disordered" evidence="6">
    <location>
        <begin position="308"/>
        <end position="334"/>
    </location>
</feature>
<reference evidence="9" key="1">
    <citation type="submission" date="2021-01" db="EMBL/GenBank/DDBJ databases">
        <title>Novel species in genus Nocardioides.</title>
        <authorList>
            <person name="Zhang G."/>
        </authorList>
    </citation>
    <scope>NUCLEOTIDE SEQUENCE</scope>
    <source>
        <strain evidence="9">Zg-536</strain>
    </source>
</reference>
<evidence type="ECO:0000256" key="2">
    <source>
        <dbReference type="ARBA" id="ARBA00007362"/>
    </source>
</evidence>
<feature type="domain" description="EamA" evidence="8">
    <location>
        <begin position="157"/>
        <end position="297"/>
    </location>
</feature>
<dbReference type="SUPFAM" id="SSF103481">
    <property type="entry name" value="Multidrug resistance efflux transporter EmrE"/>
    <property type="match status" value="2"/>
</dbReference>
<dbReference type="Proteomes" id="UP000663791">
    <property type="component" value="Unassembled WGS sequence"/>
</dbReference>
<dbReference type="InterPro" id="IPR037185">
    <property type="entry name" value="EmrE-like"/>
</dbReference>
<comment type="similarity">
    <text evidence="2">Belongs to the EamA transporter family.</text>
</comment>
<evidence type="ECO:0000313" key="10">
    <source>
        <dbReference type="Proteomes" id="UP000663791"/>
    </source>
</evidence>
<feature type="transmembrane region" description="Helical" evidence="7">
    <location>
        <begin position="188"/>
        <end position="209"/>
    </location>
</feature>
<evidence type="ECO:0000256" key="3">
    <source>
        <dbReference type="ARBA" id="ARBA00022692"/>
    </source>
</evidence>
<evidence type="ECO:0000256" key="5">
    <source>
        <dbReference type="ARBA" id="ARBA00023136"/>
    </source>
</evidence>
<dbReference type="InterPro" id="IPR000620">
    <property type="entry name" value="EamA_dom"/>
</dbReference>
<feature type="transmembrane region" description="Helical" evidence="7">
    <location>
        <begin position="155"/>
        <end position="176"/>
    </location>
</feature>
<organism evidence="9 10">
    <name type="scientific">Nocardioides faecalis</name>
    <dbReference type="NCBI Taxonomy" id="2803858"/>
    <lineage>
        <taxon>Bacteria</taxon>
        <taxon>Bacillati</taxon>
        <taxon>Actinomycetota</taxon>
        <taxon>Actinomycetes</taxon>
        <taxon>Propionibacteriales</taxon>
        <taxon>Nocardioidaceae</taxon>
        <taxon>Nocardioides</taxon>
    </lineage>
</organism>
<gene>
    <name evidence="9" type="ORF">JK386_10755</name>
</gene>
<keyword evidence="10" id="KW-1185">Reference proteome</keyword>
<proteinExistence type="inferred from homology"/>
<evidence type="ECO:0000313" key="9">
    <source>
        <dbReference type="EMBL" id="MBM9460383.1"/>
    </source>
</evidence>
<dbReference type="PANTHER" id="PTHR32322:SF9">
    <property type="entry name" value="AMINO-ACID METABOLITE EFFLUX PUMP-RELATED"/>
    <property type="match status" value="1"/>
</dbReference>
<feature type="transmembrane region" description="Helical" evidence="7">
    <location>
        <begin position="74"/>
        <end position="96"/>
    </location>
</feature>
<comment type="caution">
    <text evidence="9">The sequence shown here is derived from an EMBL/GenBank/DDBJ whole genome shotgun (WGS) entry which is preliminary data.</text>
</comment>
<comment type="subcellular location">
    <subcellularLocation>
        <location evidence="1">Membrane</location>
        <topology evidence="1">Multi-pass membrane protein</topology>
    </subcellularLocation>
</comment>
<accession>A0A938Y5F0</accession>
<name>A0A938Y5F0_9ACTN</name>
<dbReference type="GO" id="GO:0016020">
    <property type="term" value="C:membrane"/>
    <property type="evidence" value="ECO:0007669"/>
    <property type="project" value="UniProtKB-SubCell"/>
</dbReference>
<keyword evidence="3 7" id="KW-0812">Transmembrane</keyword>
<dbReference type="PANTHER" id="PTHR32322">
    <property type="entry name" value="INNER MEMBRANE TRANSPORTER"/>
    <property type="match status" value="1"/>
</dbReference>
<feature type="transmembrane region" description="Helical" evidence="7">
    <location>
        <begin position="102"/>
        <end position="124"/>
    </location>
</feature>
<feature type="transmembrane region" description="Helical" evidence="7">
    <location>
        <begin position="257"/>
        <end position="276"/>
    </location>
</feature>
<evidence type="ECO:0000256" key="1">
    <source>
        <dbReference type="ARBA" id="ARBA00004141"/>
    </source>
</evidence>
<feature type="transmembrane region" description="Helical" evidence="7">
    <location>
        <begin position="24"/>
        <end position="43"/>
    </location>
</feature>